<name>A0ACC0CLF6_9PEZI</name>
<evidence type="ECO:0000313" key="2">
    <source>
        <dbReference type="Proteomes" id="UP001497680"/>
    </source>
</evidence>
<sequence>MTTSKETRPTPQSLPKLTIPTNRHKQEPEEITVSRVEGFLKHCHEHKQAPITQIPVQGANSGSDACKSGNDSCNSLESFETCIESPEDPQTLLFTANEWGEKDAIEAELKEAKAKHKEWYDELVAFPGDRHAMEQCRHYRLIRVRLLAEIDAIWKRREIRRMFREDFNTPDDFESSGAFPEVHHIDP</sequence>
<proteinExistence type="predicted"/>
<keyword evidence="2" id="KW-1185">Reference proteome</keyword>
<comment type="caution">
    <text evidence="1">The sequence shown here is derived from an EMBL/GenBank/DDBJ whole genome shotgun (WGS) entry which is preliminary data.</text>
</comment>
<organism evidence="1 2">
    <name type="scientific">Hypoxylon rubiginosum</name>
    <dbReference type="NCBI Taxonomy" id="110542"/>
    <lineage>
        <taxon>Eukaryota</taxon>
        <taxon>Fungi</taxon>
        <taxon>Dikarya</taxon>
        <taxon>Ascomycota</taxon>
        <taxon>Pezizomycotina</taxon>
        <taxon>Sordariomycetes</taxon>
        <taxon>Xylariomycetidae</taxon>
        <taxon>Xylariales</taxon>
        <taxon>Hypoxylaceae</taxon>
        <taxon>Hypoxylon</taxon>
    </lineage>
</organism>
<evidence type="ECO:0000313" key="1">
    <source>
        <dbReference type="EMBL" id="KAI6081301.1"/>
    </source>
</evidence>
<accession>A0ACC0CLF6</accession>
<protein>
    <submittedName>
        <fullName evidence="1">Uncharacterized protein</fullName>
    </submittedName>
</protein>
<dbReference type="Proteomes" id="UP001497680">
    <property type="component" value="Unassembled WGS sequence"/>
</dbReference>
<reference evidence="1 2" key="1">
    <citation type="journal article" date="2022" name="New Phytol.">
        <title>Ecological generalism drives hyperdiversity of secondary metabolite gene clusters in xylarialean endophytes.</title>
        <authorList>
            <person name="Franco M.E.E."/>
            <person name="Wisecaver J.H."/>
            <person name="Arnold A.E."/>
            <person name="Ju Y.M."/>
            <person name="Slot J.C."/>
            <person name="Ahrendt S."/>
            <person name="Moore L.P."/>
            <person name="Eastman K.E."/>
            <person name="Scott K."/>
            <person name="Konkel Z."/>
            <person name="Mondo S.J."/>
            <person name="Kuo A."/>
            <person name="Hayes R.D."/>
            <person name="Haridas S."/>
            <person name="Andreopoulos B."/>
            <person name="Riley R."/>
            <person name="LaButti K."/>
            <person name="Pangilinan J."/>
            <person name="Lipzen A."/>
            <person name="Amirebrahimi M."/>
            <person name="Yan J."/>
            <person name="Adam C."/>
            <person name="Keymanesh K."/>
            <person name="Ng V."/>
            <person name="Louie K."/>
            <person name="Northen T."/>
            <person name="Drula E."/>
            <person name="Henrissat B."/>
            <person name="Hsieh H.M."/>
            <person name="Youens-Clark K."/>
            <person name="Lutzoni F."/>
            <person name="Miadlikowska J."/>
            <person name="Eastwood D.C."/>
            <person name="Hamelin R.C."/>
            <person name="Grigoriev I.V."/>
            <person name="U'Ren J.M."/>
        </authorList>
    </citation>
    <scope>NUCLEOTIDE SEQUENCE [LARGE SCALE GENOMIC DNA]</scope>
    <source>
        <strain evidence="1 2">ER1909</strain>
    </source>
</reference>
<dbReference type="EMBL" id="MU394400">
    <property type="protein sequence ID" value="KAI6081301.1"/>
    <property type="molecule type" value="Genomic_DNA"/>
</dbReference>
<gene>
    <name evidence="1" type="ORF">F4821DRAFT_275120</name>
</gene>